<sequence>MLVPSRLNFEQSQQPPKDGRRSVPPPPKREKPQKDSLVFSSQRAAETETLVKLRAEKSKRQEGNRQSLCASGNEI</sequence>
<reference evidence="2 3" key="1">
    <citation type="journal article" date="2021" name="Elife">
        <title>Chloroplast acquisition without the gene transfer in kleptoplastic sea slugs, Plakobranchus ocellatus.</title>
        <authorList>
            <person name="Maeda T."/>
            <person name="Takahashi S."/>
            <person name="Yoshida T."/>
            <person name="Shimamura S."/>
            <person name="Takaki Y."/>
            <person name="Nagai Y."/>
            <person name="Toyoda A."/>
            <person name="Suzuki Y."/>
            <person name="Arimoto A."/>
            <person name="Ishii H."/>
            <person name="Satoh N."/>
            <person name="Nishiyama T."/>
            <person name="Hasebe M."/>
            <person name="Maruyama T."/>
            <person name="Minagawa J."/>
            <person name="Obokata J."/>
            <person name="Shigenobu S."/>
        </authorList>
    </citation>
    <scope>NUCLEOTIDE SEQUENCE [LARGE SCALE GENOMIC DNA]</scope>
</reference>
<organism evidence="2 3">
    <name type="scientific">Plakobranchus ocellatus</name>
    <dbReference type="NCBI Taxonomy" id="259542"/>
    <lineage>
        <taxon>Eukaryota</taxon>
        <taxon>Metazoa</taxon>
        <taxon>Spiralia</taxon>
        <taxon>Lophotrochozoa</taxon>
        <taxon>Mollusca</taxon>
        <taxon>Gastropoda</taxon>
        <taxon>Heterobranchia</taxon>
        <taxon>Euthyneura</taxon>
        <taxon>Panpulmonata</taxon>
        <taxon>Sacoglossa</taxon>
        <taxon>Placobranchoidea</taxon>
        <taxon>Plakobranchidae</taxon>
        <taxon>Plakobranchus</taxon>
    </lineage>
</organism>
<gene>
    <name evidence="2" type="ORF">PoB_000781000</name>
</gene>
<dbReference type="EMBL" id="BLXT01000921">
    <property type="protein sequence ID" value="GFN81304.1"/>
    <property type="molecule type" value="Genomic_DNA"/>
</dbReference>
<feature type="compositionally biased region" description="Basic and acidic residues" evidence="1">
    <location>
        <begin position="45"/>
        <end position="63"/>
    </location>
</feature>
<feature type="compositionally biased region" description="Basic and acidic residues" evidence="1">
    <location>
        <begin position="17"/>
        <end position="34"/>
    </location>
</feature>
<feature type="region of interest" description="Disordered" evidence="1">
    <location>
        <begin position="1"/>
        <end position="75"/>
    </location>
</feature>
<name>A0AAV3YE29_9GAST</name>
<accession>A0AAV3YE29</accession>
<evidence type="ECO:0000313" key="2">
    <source>
        <dbReference type="EMBL" id="GFN81304.1"/>
    </source>
</evidence>
<comment type="caution">
    <text evidence="2">The sequence shown here is derived from an EMBL/GenBank/DDBJ whole genome shotgun (WGS) entry which is preliminary data.</text>
</comment>
<keyword evidence="3" id="KW-1185">Reference proteome</keyword>
<protein>
    <submittedName>
        <fullName evidence="2">Uncharacterized protein</fullName>
    </submittedName>
</protein>
<feature type="compositionally biased region" description="Polar residues" evidence="1">
    <location>
        <begin position="64"/>
        <end position="75"/>
    </location>
</feature>
<proteinExistence type="predicted"/>
<dbReference type="Proteomes" id="UP000735302">
    <property type="component" value="Unassembled WGS sequence"/>
</dbReference>
<evidence type="ECO:0000256" key="1">
    <source>
        <dbReference type="SAM" id="MobiDB-lite"/>
    </source>
</evidence>
<evidence type="ECO:0000313" key="3">
    <source>
        <dbReference type="Proteomes" id="UP000735302"/>
    </source>
</evidence>
<dbReference type="AlphaFoldDB" id="A0AAV3YE29"/>